<organism evidence="1">
    <name type="scientific">Uncultured Desulfatiglans sp</name>
    <dbReference type="NCBI Taxonomy" id="1748965"/>
    <lineage>
        <taxon>Bacteria</taxon>
        <taxon>Pseudomonadati</taxon>
        <taxon>Thermodesulfobacteriota</taxon>
        <taxon>Desulfobacteria</taxon>
        <taxon>Desulfatiglandales</taxon>
        <taxon>Desulfatiglandaceae</taxon>
        <taxon>Desulfatiglans</taxon>
        <taxon>environmental samples</taxon>
    </lineage>
</organism>
<gene>
    <name evidence="1" type="ORF">TRIP_B40438</name>
</gene>
<evidence type="ECO:0000313" key="1">
    <source>
        <dbReference type="EMBL" id="VBB46644.1"/>
    </source>
</evidence>
<name>A0A653AG29_UNCDX</name>
<dbReference type="AlphaFoldDB" id="A0A653AG29"/>
<reference evidence="1" key="1">
    <citation type="submission" date="2018-07" db="EMBL/GenBank/DDBJ databases">
        <authorList>
            <consortium name="Genoscope - CEA"/>
            <person name="William W."/>
        </authorList>
    </citation>
    <scope>NUCLEOTIDE SEQUENCE</scope>
    <source>
        <strain evidence="1">IK1</strain>
    </source>
</reference>
<sequence length="254" mass="27920">MDQKRSSKDDHAMGPTALVGAIRAIYRQGPEQARTRIEAMLTAELGGYPYEVQEKSLADLTAAFLPREERPAAGALETTTLRRVVALILGREPEADMPAEELVKRLAESVNKLFDLINEVVRSIDLHLAPGGGEETIRHVIGSEIAGAGGARSIEGYLGQIKRAFMIAQEASKRTAVEQVGGILQALDPEALSKSGGGGLRFGPLRKAELFGLYEEHFRQCRQWFESNRFMEDWIRGFERNCAKITAEQDGGSH</sequence>
<dbReference type="EMBL" id="UPXX01000031">
    <property type="protein sequence ID" value="VBB46644.1"/>
    <property type="molecule type" value="Genomic_DNA"/>
</dbReference>
<accession>A0A653AG29</accession>
<proteinExistence type="predicted"/>
<protein>
    <submittedName>
        <fullName evidence="1">Uncharacterized protein</fullName>
    </submittedName>
</protein>